<protein>
    <recommendedName>
        <fullName evidence="3">Secreted protein</fullName>
    </recommendedName>
</protein>
<evidence type="ECO:0008006" key="3">
    <source>
        <dbReference type="Google" id="ProtNLM"/>
    </source>
</evidence>
<organism evidence="1 2">
    <name type="scientific">Geobacillus icigianus</name>
    <dbReference type="NCBI Taxonomy" id="1430331"/>
    <lineage>
        <taxon>Bacteria</taxon>
        <taxon>Bacillati</taxon>
        <taxon>Bacillota</taxon>
        <taxon>Bacilli</taxon>
        <taxon>Bacillales</taxon>
        <taxon>Anoxybacillaceae</taxon>
        <taxon>Geobacillus</taxon>
    </lineage>
</organism>
<accession>A0ABU6BIY5</accession>
<sequence>MSPFLFSCQFMLANLLIYRHLVVLLQATSAFSPFCMKCLKTLKLFRGTIPSKHIYFIKYYHYRPQILNFCFLLVF</sequence>
<comment type="caution">
    <text evidence="1">The sequence shown here is derived from an EMBL/GenBank/DDBJ whole genome shotgun (WGS) entry which is preliminary data.</text>
</comment>
<dbReference type="Proteomes" id="UP000029267">
    <property type="component" value="Unassembled WGS sequence"/>
</dbReference>
<evidence type="ECO:0000313" key="1">
    <source>
        <dbReference type="EMBL" id="MEB3751985.1"/>
    </source>
</evidence>
<evidence type="ECO:0000313" key="2">
    <source>
        <dbReference type="Proteomes" id="UP000029267"/>
    </source>
</evidence>
<keyword evidence="2" id="KW-1185">Reference proteome</keyword>
<reference evidence="1 2" key="1">
    <citation type="journal article" date="2014" name="Genome Announc.">
        <title>Draft Genome Sequence of Geobacillus icigianus Strain G1w1T Isolated from Hot Springs in the Valley of Geysers, Kamchatka (Russian Federation).</title>
        <authorList>
            <person name="Bryanskaya A.V."/>
            <person name="Rozanov A.S."/>
            <person name="Logacheva M.D."/>
            <person name="Kotenko A.V."/>
            <person name="Peltek S.E."/>
        </authorList>
    </citation>
    <scope>NUCLEOTIDE SEQUENCE [LARGE SCALE GENOMIC DNA]</scope>
    <source>
        <strain evidence="1 2">G1w1</strain>
    </source>
</reference>
<dbReference type="EMBL" id="JPYA02000004">
    <property type="protein sequence ID" value="MEB3751985.1"/>
    <property type="molecule type" value="Genomic_DNA"/>
</dbReference>
<proteinExistence type="predicted"/>
<gene>
    <name evidence="1" type="ORF">EP10_002857</name>
</gene>
<name>A0ABU6BIY5_9BACL</name>